<evidence type="ECO:0000313" key="4">
    <source>
        <dbReference type="Proteomes" id="UP000253941"/>
    </source>
</evidence>
<dbReference type="GO" id="GO:0009432">
    <property type="term" value="P:SOS response"/>
    <property type="evidence" value="ECO:0007669"/>
    <property type="project" value="TreeGrafter"/>
</dbReference>
<dbReference type="PANTHER" id="PTHR21621">
    <property type="entry name" value="RIBOSOMAL PROTEIN S6 MODIFICATION PROTEIN"/>
    <property type="match status" value="1"/>
</dbReference>
<dbReference type="Proteomes" id="UP000253941">
    <property type="component" value="Unassembled WGS sequence"/>
</dbReference>
<dbReference type="PANTHER" id="PTHR21621:SF0">
    <property type="entry name" value="BETA-CITRYLGLUTAMATE SYNTHASE B-RELATED"/>
    <property type="match status" value="1"/>
</dbReference>
<name>A0A369T973_9PROT</name>
<keyword evidence="1" id="KW-0067">ATP-binding</keyword>
<dbReference type="GO" id="GO:0046872">
    <property type="term" value="F:metal ion binding"/>
    <property type="evidence" value="ECO:0007669"/>
    <property type="project" value="InterPro"/>
</dbReference>
<organism evidence="3 4">
    <name type="scientific">Ferruginivarius sediminum</name>
    <dbReference type="NCBI Taxonomy" id="2661937"/>
    <lineage>
        <taxon>Bacteria</taxon>
        <taxon>Pseudomonadati</taxon>
        <taxon>Pseudomonadota</taxon>
        <taxon>Alphaproteobacteria</taxon>
        <taxon>Rhodospirillales</taxon>
        <taxon>Rhodospirillaceae</taxon>
        <taxon>Ferruginivarius</taxon>
    </lineage>
</organism>
<reference evidence="3 4" key="1">
    <citation type="submission" date="2018-07" db="EMBL/GenBank/DDBJ databases">
        <title>Venubactetium sediminum gen. nov., sp. nov., isolated from a marine solar saltern.</title>
        <authorList>
            <person name="Wang S."/>
        </authorList>
    </citation>
    <scope>NUCLEOTIDE SEQUENCE [LARGE SCALE GENOMIC DNA]</scope>
    <source>
        <strain evidence="3 4">WD2A32</strain>
    </source>
</reference>
<keyword evidence="4" id="KW-1185">Reference proteome</keyword>
<dbReference type="EMBL" id="QPMH01000009">
    <property type="protein sequence ID" value="RDD61828.1"/>
    <property type="molecule type" value="Genomic_DNA"/>
</dbReference>
<sequence length="328" mass="35757">MLRHLRRLREAGVLGVNARNADYVLAHNERARLPQVNCKLATKKLAEQHGIPVPALFGTIAMNGEIRRLARFVEKRESFVVKPAQGAGGDGILVVTGRVNGHWRRHDGLRLDSGELDFHLSNILSGMYSLGGRPDRAFVEACVKFDPVFDELTTGGVPDVRVLVYRGVPAMAMVRLPTRESDGKANLHKGGVGLGIDLATGRTRNGVCHDQAVEEHPDSGAPLNGVLVPCWEDLLHMAARCYDITGLGYLGVDMVLDREHGPLLLELNARPGLAIQIANGIGLRSALARIDRHAEELKNPAARVDFALDRLPRLEPAAPIRLEPRQAA</sequence>
<dbReference type="InterPro" id="IPR039523">
    <property type="entry name" value="RimK-rel_E_lig_ATP-grasp"/>
</dbReference>
<feature type="domain" description="ATP-grasp" evidence="2">
    <location>
        <begin position="43"/>
        <end position="298"/>
    </location>
</feature>
<dbReference type="SUPFAM" id="SSF56059">
    <property type="entry name" value="Glutathione synthetase ATP-binding domain-like"/>
    <property type="match status" value="1"/>
</dbReference>
<dbReference type="Pfam" id="PF14397">
    <property type="entry name" value="ATPgrasp_ST"/>
    <property type="match status" value="1"/>
</dbReference>
<evidence type="ECO:0000259" key="2">
    <source>
        <dbReference type="PROSITE" id="PS50975"/>
    </source>
</evidence>
<dbReference type="GO" id="GO:0018169">
    <property type="term" value="F:ribosomal S6-glutamic acid ligase activity"/>
    <property type="evidence" value="ECO:0007669"/>
    <property type="project" value="TreeGrafter"/>
</dbReference>
<keyword evidence="1" id="KW-0547">Nucleotide-binding</keyword>
<dbReference type="Gene3D" id="3.30.470.20">
    <property type="entry name" value="ATP-grasp fold, B domain"/>
    <property type="match status" value="1"/>
</dbReference>
<evidence type="ECO:0000256" key="1">
    <source>
        <dbReference type="PROSITE-ProRule" id="PRU00409"/>
    </source>
</evidence>
<accession>A0A369T973</accession>
<keyword evidence="3" id="KW-0436">Ligase</keyword>
<dbReference type="AlphaFoldDB" id="A0A369T973"/>
<dbReference type="InterPro" id="IPR011758">
    <property type="entry name" value="RimK-rel_E_lig"/>
</dbReference>
<gene>
    <name evidence="3" type="ORF">DRB17_11005</name>
</gene>
<proteinExistence type="predicted"/>
<evidence type="ECO:0000313" key="3">
    <source>
        <dbReference type="EMBL" id="RDD61828.1"/>
    </source>
</evidence>
<dbReference type="GO" id="GO:0005524">
    <property type="term" value="F:ATP binding"/>
    <property type="evidence" value="ECO:0007669"/>
    <property type="project" value="UniProtKB-UniRule"/>
</dbReference>
<dbReference type="NCBIfam" id="TIGR02291">
    <property type="entry name" value="rimK_rel_E_lig"/>
    <property type="match status" value="1"/>
</dbReference>
<dbReference type="PROSITE" id="PS50975">
    <property type="entry name" value="ATP_GRASP"/>
    <property type="match status" value="1"/>
</dbReference>
<protein>
    <submittedName>
        <fullName evidence="3">Alpha-L-glutamate ligase-like protein</fullName>
    </submittedName>
</protein>
<comment type="caution">
    <text evidence="3">The sequence shown here is derived from an EMBL/GenBank/DDBJ whole genome shotgun (WGS) entry which is preliminary data.</text>
</comment>
<dbReference type="GO" id="GO:0005737">
    <property type="term" value="C:cytoplasm"/>
    <property type="evidence" value="ECO:0007669"/>
    <property type="project" value="TreeGrafter"/>
</dbReference>
<dbReference type="InterPro" id="IPR011761">
    <property type="entry name" value="ATP-grasp"/>
</dbReference>